<evidence type="ECO:0000313" key="9">
    <source>
        <dbReference type="EMBL" id="GIF82786.1"/>
    </source>
</evidence>
<comment type="similarity">
    <text evidence="6">Belongs to the ABC-4 integral membrane protein family.</text>
</comment>
<comment type="subcellular location">
    <subcellularLocation>
        <location evidence="1">Cell membrane</location>
        <topology evidence="1">Multi-pass membrane protein</topology>
    </subcellularLocation>
</comment>
<dbReference type="RefSeq" id="WP_203748572.1">
    <property type="nucleotide sequence ID" value="NZ_BONF01000024.1"/>
</dbReference>
<reference evidence="9 10" key="1">
    <citation type="submission" date="2021-01" db="EMBL/GenBank/DDBJ databases">
        <title>Whole genome shotgun sequence of Catellatospora bangladeshensis NBRC 107357.</title>
        <authorList>
            <person name="Komaki H."/>
            <person name="Tamura T."/>
        </authorList>
    </citation>
    <scope>NUCLEOTIDE SEQUENCE [LARGE SCALE GENOMIC DNA]</scope>
    <source>
        <strain evidence="9 10">NBRC 107357</strain>
    </source>
</reference>
<feature type="domain" description="ABC3 transporter permease C-terminal" evidence="8">
    <location>
        <begin position="261"/>
        <end position="378"/>
    </location>
</feature>
<feature type="transmembrane region" description="Helical" evidence="7">
    <location>
        <begin position="397"/>
        <end position="418"/>
    </location>
</feature>
<dbReference type="GO" id="GO:0022857">
    <property type="term" value="F:transmembrane transporter activity"/>
    <property type="evidence" value="ECO:0007669"/>
    <property type="project" value="TreeGrafter"/>
</dbReference>
<evidence type="ECO:0000256" key="7">
    <source>
        <dbReference type="SAM" id="Phobius"/>
    </source>
</evidence>
<feature type="transmembrane region" description="Helical" evidence="7">
    <location>
        <begin position="303"/>
        <end position="328"/>
    </location>
</feature>
<feature type="transmembrane region" description="Helical" evidence="7">
    <location>
        <begin position="255"/>
        <end position="282"/>
    </location>
</feature>
<evidence type="ECO:0000256" key="5">
    <source>
        <dbReference type="ARBA" id="ARBA00023136"/>
    </source>
</evidence>
<evidence type="ECO:0000256" key="2">
    <source>
        <dbReference type="ARBA" id="ARBA00022475"/>
    </source>
</evidence>
<name>A0A8J3JLE1_9ACTN</name>
<gene>
    <name evidence="9" type="ORF">Cba03nite_41350</name>
</gene>
<feature type="transmembrane region" description="Helical" evidence="7">
    <location>
        <begin position="496"/>
        <end position="518"/>
    </location>
</feature>
<evidence type="ECO:0000313" key="10">
    <source>
        <dbReference type="Proteomes" id="UP000601223"/>
    </source>
</evidence>
<proteinExistence type="inferred from homology"/>
<feature type="transmembrane region" description="Helical" evidence="7">
    <location>
        <begin position="430"/>
        <end position="453"/>
    </location>
</feature>
<feature type="transmembrane region" description="Helical" evidence="7">
    <location>
        <begin position="348"/>
        <end position="376"/>
    </location>
</feature>
<dbReference type="PANTHER" id="PTHR30572:SF4">
    <property type="entry name" value="ABC TRANSPORTER PERMEASE YTRF"/>
    <property type="match status" value="1"/>
</dbReference>
<keyword evidence="3 7" id="KW-0812">Transmembrane</keyword>
<dbReference type="AlphaFoldDB" id="A0A8J3JLE1"/>
<dbReference type="Pfam" id="PF02687">
    <property type="entry name" value="FtsX"/>
    <property type="match status" value="2"/>
</dbReference>
<dbReference type="InterPro" id="IPR003838">
    <property type="entry name" value="ABC3_permease_C"/>
</dbReference>
<evidence type="ECO:0000259" key="8">
    <source>
        <dbReference type="Pfam" id="PF02687"/>
    </source>
</evidence>
<keyword evidence="4 7" id="KW-1133">Transmembrane helix</keyword>
<dbReference type="GO" id="GO:0005886">
    <property type="term" value="C:plasma membrane"/>
    <property type="evidence" value="ECO:0007669"/>
    <property type="project" value="UniProtKB-SubCell"/>
</dbReference>
<keyword evidence="2" id="KW-1003">Cell membrane</keyword>
<evidence type="ECO:0000256" key="3">
    <source>
        <dbReference type="ARBA" id="ARBA00022692"/>
    </source>
</evidence>
<organism evidence="9 10">
    <name type="scientific">Catellatospora bangladeshensis</name>
    <dbReference type="NCBI Taxonomy" id="310355"/>
    <lineage>
        <taxon>Bacteria</taxon>
        <taxon>Bacillati</taxon>
        <taxon>Actinomycetota</taxon>
        <taxon>Actinomycetes</taxon>
        <taxon>Micromonosporales</taxon>
        <taxon>Micromonosporaceae</taxon>
        <taxon>Catellatospora</taxon>
    </lineage>
</organism>
<evidence type="ECO:0000256" key="4">
    <source>
        <dbReference type="ARBA" id="ARBA00022989"/>
    </source>
</evidence>
<feature type="transmembrane region" description="Helical" evidence="7">
    <location>
        <begin position="809"/>
        <end position="829"/>
    </location>
</feature>
<dbReference type="PANTHER" id="PTHR30572">
    <property type="entry name" value="MEMBRANE COMPONENT OF TRANSPORTER-RELATED"/>
    <property type="match status" value="1"/>
</dbReference>
<sequence>MSRTVLRTQLAAVARRPARLLLTGLAVLVASFVVFATVLAQQITERTVLDGLSGTPEQAAFVVGGDAMPTAQDLAAIRAVPGVAEAVGRFETSVLVGSAAHGAFLQVTADPGSGPLALVRTVAGRFPQTANEIAVTARTAERVGLPLGSVANVRTGSETPPVALTVTGIVETSRDSGAQAYASEAAVAALTPDGAGGRIEVRLSDGASADETRQRIQTVLGAATRPQDTAVPGIRPGAEVRAEEAARAVEQIANLFALVAMFVAIAVIAAGLVAASTFRIVFAQRTRQLALLRAVGAGRGGISLALAAEGALTGLVAGVVGVLAALAFGHGLPAVLGWFGVALSGPGLPVGAALAVVFGAVAVTVAAVLAPALSAARVAPLAALRAAQTSPAQRGIGVFRLVCGLLLAVGAVVSALLIGSRLPGQDTEDYAPLPMLLGLVASGMLAFVALMLLGPLLVRPLLAVAGWPLHRLGPVGRLAVGGIGGAPRRAAAVSTVVALGVTLIAGVLVGSASVQALADREMALSAPADFEVTSGDEPIPAAVVTQVRDRSELAHVTPYRRLGELRIDGDPENAYDANDLDLTALPVLGVLDVEAGTLADTGAGRVVLSGYFAEVLGKTAGDRLTLSRQGHTVEVRIAAVLPGWVPLNSALLADPADLDRLGAPAGYSGILADAAASGEDGRTAGQRALRGIAESTGGLRLSVLADERDQYQDVLDSLLGIALGVVGLTVLIAVVGVGTTTALSVVERAAESGVLRAIGLSRARLRLMLTTESGLYGVLGATLGLLLGVPYAWLAVRALGVGAPVELPVLSLLGLFAALVALTALAGVLPARRASRISPIAALGTGD</sequence>
<dbReference type="Proteomes" id="UP000601223">
    <property type="component" value="Unassembled WGS sequence"/>
</dbReference>
<keyword evidence="10" id="KW-1185">Reference proteome</keyword>
<feature type="transmembrane region" description="Helical" evidence="7">
    <location>
        <begin position="718"/>
        <end position="746"/>
    </location>
</feature>
<evidence type="ECO:0000256" key="6">
    <source>
        <dbReference type="ARBA" id="ARBA00038076"/>
    </source>
</evidence>
<accession>A0A8J3JLE1</accession>
<feature type="transmembrane region" description="Helical" evidence="7">
    <location>
        <begin position="767"/>
        <end position="789"/>
    </location>
</feature>
<dbReference type="InterPro" id="IPR050250">
    <property type="entry name" value="Macrolide_Exporter_MacB"/>
</dbReference>
<keyword evidence="5 7" id="KW-0472">Membrane</keyword>
<comment type="caution">
    <text evidence="9">The sequence shown here is derived from an EMBL/GenBank/DDBJ whole genome shotgun (WGS) entry which is preliminary data.</text>
</comment>
<dbReference type="EMBL" id="BONF01000024">
    <property type="protein sequence ID" value="GIF82786.1"/>
    <property type="molecule type" value="Genomic_DNA"/>
</dbReference>
<evidence type="ECO:0000256" key="1">
    <source>
        <dbReference type="ARBA" id="ARBA00004651"/>
    </source>
</evidence>
<feature type="domain" description="ABC3 transporter permease C-terminal" evidence="8">
    <location>
        <begin position="725"/>
        <end position="839"/>
    </location>
</feature>
<protein>
    <submittedName>
        <fullName evidence="9">Membrane protein</fullName>
    </submittedName>
</protein>